<feature type="compositionally biased region" description="Low complexity" evidence="1">
    <location>
        <begin position="107"/>
        <end position="116"/>
    </location>
</feature>
<accession>A0A3N3ZRT6</accession>
<dbReference type="InterPro" id="IPR021888">
    <property type="entry name" value="DUF3499"/>
</dbReference>
<reference evidence="2 3" key="1">
    <citation type="submission" date="2018-10" db="EMBL/GenBank/DDBJ databases">
        <title>Kocuria sp. M5W7-7, whole genome shotgun sequence.</title>
        <authorList>
            <person name="Tuo L."/>
        </authorList>
    </citation>
    <scope>NUCLEOTIDE SEQUENCE [LARGE SCALE GENOMIC DNA]</scope>
    <source>
        <strain evidence="2 3">M5W7-7</strain>
    </source>
</reference>
<evidence type="ECO:0000256" key="1">
    <source>
        <dbReference type="SAM" id="MobiDB-lite"/>
    </source>
</evidence>
<dbReference type="Pfam" id="PF12005">
    <property type="entry name" value="DUF3499"/>
    <property type="match status" value="1"/>
</dbReference>
<organism evidence="2 3">
    <name type="scientific">Kocuria soli</name>
    <dbReference type="NCBI Taxonomy" id="2485125"/>
    <lineage>
        <taxon>Bacteria</taxon>
        <taxon>Bacillati</taxon>
        <taxon>Actinomycetota</taxon>
        <taxon>Actinomycetes</taxon>
        <taxon>Micrococcales</taxon>
        <taxon>Micrococcaceae</taxon>
        <taxon>Kocuria</taxon>
    </lineage>
</organism>
<sequence length="221" mass="23291">MAASSSEAPLARLCSRQGCKREAVSTLTYVYSDSTAVVGPLSVHNEPHAYDLCGQHAQRLTAPRGWEILRVEIPETRDPEPVAGHATAVPLPITRAVSTPEPDHGSAPDAADAAPSVESVQSTESADDLGTGPLAEVRALKVSTAPECPVQTGAPAPAQAAESPSPSADTAHEFSGEDLEDEEHSLVNEIFASEHAESDPVTADQPKAMRIPHLRRRSKRG</sequence>
<dbReference type="AlphaFoldDB" id="A0A3N3ZRT6"/>
<evidence type="ECO:0000313" key="3">
    <source>
        <dbReference type="Proteomes" id="UP000270616"/>
    </source>
</evidence>
<name>A0A3N3ZRT6_9MICC</name>
<dbReference type="Proteomes" id="UP000270616">
    <property type="component" value="Unassembled WGS sequence"/>
</dbReference>
<keyword evidence="3" id="KW-1185">Reference proteome</keyword>
<feature type="region of interest" description="Disordered" evidence="1">
    <location>
        <begin position="148"/>
        <end position="221"/>
    </location>
</feature>
<dbReference type="EMBL" id="RKMF01000007">
    <property type="protein sequence ID" value="ROZ63239.1"/>
    <property type="molecule type" value="Genomic_DNA"/>
</dbReference>
<comment type="caution">
    <text evidence="2">The sequence shown here is derived from an EMBL/GenBank/DDBJ whole genome shotgun (WGS) entry which is preliminary data.</text>
</comment>
<feature type="region of interest" description="Disordered" evidence="1">
    <location>
        <begin position="96"/>
        <end position="133"/>
    </location>
</feature>
<dbReference type="OrthoDB" id="3216194at2"/>
<protein>
    <submittedName>
        <fullName evidence="2">DUF3499 domain-containing protein</fullName>
    </submittedName>
</protein>
<proteinExistence type="predicted"/>
<evidence type="ECO:0000313" key="2">
    <source>
        <dbReference type="EMBL" id="ROZ63239.1"/>
    </source>
</evidence>
<gene>
    <name evidence="2" type="ORF">EDL96_06745</name>
</gene>
<feature type="compositionally biased region" description="Basic residues" evidence="1">
    <location>
        <begin position="210"/>
        <end position="221"/>
    </location>
</feature>
<feature type="compositionally biased region" description="Low complexity" evidence="1">
    <location>
        <begin position="154"/>
        <end position="168"/>
    </location>
</feature>